<reference evidence="6" key="1">
    <citation type="submission" date="2020-06" db="EMBL/GenBank/DDBJ databases">
        <title>Paenibacillus sp. nov., isolated from soil.</title>
        <authorList>
            <person name="Seo Y.L."/>
        </authorList>
    </citation>
    <scope>NUCLEOTIDE SEQUENCE [LARGE SCALE GENOMIC DNA]</scope>
    <source>
        <strain evidence="6">JW14</strain>
    </source>
</reference>
<dbReference type="SUPFAM" id="SSF55781">
    <property type="entry name" value="GAF domain-like"/>
    <property type="match status" value="1"/>
</dbReference>
<gene>
    <name evidence="6" type="ORF">HPT30_16165</name>
</gene>
<dbReference type="Pfam" id="PF01614">
    <property type="entry name" value="IclR_C"/>
    <property type="match status" value="1"/>
</dbReference>
<dbReference type="GO" id="GO:0003677">
    <property type="term" value="F:DNA binding"/>
    <property type="evidence" value="ECO:0007669"/>
    <property type="project" value="UniProtKB-KW"/>
</dbReference>
<dbReference type="PANTHER" id="PTHR30136:SF24">
    <property type="entry name" value="HTH-TYPE TRANSCRIPTIONAL REPRESSOR ALLR"/>
    <property type="match status" value="1"/>
</dbReference>
<dbReference type="InterPro" id="IPR050707">
    <property type="entry name" value="HTH_MetabolicPath_Reg"/>
</dbReference>
<dbReference type="InterPro" id="IPR014757">
    <property type="entry name" value="Tscrpt_reg_IclR_C"/>
</dbReference>
<accession>A0A850EQ69</accession>
<feature type="domain" description="IclR-ED" evidence="5">
    <location>
        <begin position="71"/>
        <end position="255"/>
    </location>
</feature>
<comment type="caution">
    <text evidence="6">The sequence shown here is derived from an EMBL/GenBank/DDBJ whole genome shotgun (WGS) entry which is preliminary data.</text>
</comment>
<sequence length="262" mass="28955">MSGNDTDQLQTLDKGLEVLMRLVERDGGWGVAELAAASGFNKSTTFRILRTLQRRGFVSQLPDGKYEVCVEIFQFIMDRLSGRLNFQRMARGELERLAHEVRETVTLSIISNRQVKCLDKVDSPAVVHVTHLIGRLSPINKGSSGKAILAFLEQEELERYMDSSASKPSSEHEAADRQKLLNDLVITRRMGYSESHQELDKGVSAVAAPIFDRFGRVIGSLTVLGFTQDFTPDFCIQYGSAVRKAAAAISASLGHSLTPKPI</sequence>
<organism evidence="6 7">
    <name type="scientific">Paenibacillus agri</name>
    <dbReference type="NCBI Taxonomy" id="2744309"/>
    <lineage>
        <taxon>Bacteria</taxon>
        <taxon>Bacillati</taxon>
        <taxon>Bacillota</taxon>
        <taxon>Bacilli</taxon>
        <taxon>Bacillales</taxon>
        <taxon>Paenibacillaceae</taxon>
        <taxon>Paenibacillus</taxon>
    </lineage>
</organism>
<evidence type="ECO:0000256" key="1">
    <source>
        <dbReference type="ARBA" id="ARBA00023015"/>
    </source>
</evidence>
<dbReference type="PROSITE" id="PS51078">
    <property type="entry name" value="ICLR_ED"/>
    <property type="match status" value="1"/>
</dbReference>
<evidence type="ECO:0000256" key="2">
    <source>
        <dbReference type="ARBA" id="ARBA00023125"/>
    </source>
</evidence>
<evidence type="ECO:0000313" key="6">
    <source>
        <dbReference type="EMBL" id="NUU61879.1"/>
    </source>
</evidence>
<keyword evidence="1" id="KW-0805">Transcription regulation</keyword>
<feature type="domain" description="HTH iclR-type" evidence="4">
    <location>
        <begin position="9"/>
        <end position="70"/>
    </location>
</feature>
<dbReference type="EMBL" id="JABWCS010000211">
    <property type="protein sequence ID" value="NUU61879.1"/>
    <property type="molecule type" value="Genomic_DNA"/>
</dbReference>
<evidence type="ECO:0000256" key="3">
    <source>
        <dbReference type="ARBA" id="ARBA00023163"/>
    </source>
</evidence>
<dbReference type="PROSITE" id="PS51077">
    <property type="entry name" value="HTH_ICLR"/>
    <property type="match status" value="1"/>
</dbReference>
<keyword evidence="2" id="KW-0238">DNA-binding</keyword>
<keyword evidence="3" id="KW-0804">Transcription</keyword>
<dbReference type="Gene3D" id="1.10.10.10">
    <property type="entry name" value="Winged helix-like DNA-binding domain superfamily/Winged helix DNA-binding domain"/>
    <property type="match status" value="1"/>
</dbReference>
<dbReference type="Gene3D" id="3.30.450.40">
    <property type="match status" value="1"/>
</dbReference>
<dbReference type="InterPro" id="IPR036388">
    <property type="entry name" value="WH-like_DNA-bd_sf"/>
</dbReference>
<keyword evidence="7" id="KW-1185">Reference proteome</keyword>
<dbReference type="GO" id="GO:0003700">
    <property type="term" value="F:DNA-binding transcription factor activity"/>
    <property type="evidence" value="ECO:0007669"/>
    <property type="project" value="TreeGrafter"/>
</dbReference>
<dbReference type="GO" id="GO:0045892">
    <property type="term" value="P:negative regulation of DNA-templated transcription"/>
    <property type="evidence" value="ECO:0007669"/>
    <property type="project" value="TreeGrafter"/>
</dbReference>
<dbReference type="InterPro" id="IPR005471">
    <property type="entry name" value="Tscrpt_reg_IclR_N"/>
</dbReference>
<evidence type="ECO:0000313" key="7">
    <source>
        <dbReference type="Proteomes" id="UP000564806"/>
    </source>
</evidence>
<name>A0A850EQ69_9BACL</name>
<dbReference type="Proteomes" id="UP000564806">
    <property type="component" value="Unassembled WGS sequence"/>
</dbReference>
<dbReference type="PANTHER" id="PTHR30136">
    <property type="entry name" value="HELIX-TURN-HELIX TRANSCRIPTIONAL REGULATOR, ICLR FAMILY"/>
    <property type="match status" value="1"/>
</dbReference>
<dbReference type="AlphaFoldDB" id="A0A850EQ69"/>
<proteinExistence type="predicted"/>
<evidence type="ECO:0000259" key="4">
    <source>
        <dbReference type="PROSITE" id="PS51077"/>
    </source>
</evidence>
<dbReference type="Pfam" id="PF09339">
    <property type="entry name" value="HTH_IclR"/>
    <property type="match status" value="1"/>
</dbReference>
<dbReference type="RefSeq" id="WP_175372370.1">
    <property type="nucleotide sequence ID" value="NZ_JABWCS010000211.1"/>
</dbReference>
<protein>
    <submittedName>
        <fullName evidence="6">IclR family transcriptional regulator</fullName>
    </submittedName>
</protein>
<dbReference type="InterPro" id="IPR029016">
    <property type="entry name" value="GAF-like_dom_sf"/>
</dbReference>
<evidence type="ECO:0000259" key="5">
    <source>
        <dbReference type="PROSITE" id="PS51078"/>
    </source>
</evidence>
<dbReference type="InterPro" id="IPR036390">
    <property type="entry name" value="WH_DNA-bd_sf"/>
</dbReference>
<dbReference type="SMART" id="SM00346">
    <property type="entry name" value="HTH_ICLR"/>
    <property type="match status" value="1"/>
</dbReference>
<dbReference type="SUPFAM" id="SSF46785">
    <property type="entry name" value="Winged helix' DNA-binding domain"/>
    <property type="match status" value="1"/>
</dbReference>